<feature type="compositionally biased region" description="Polar residues" evidence="1">
    <location>
        <begin position="100"/>
        <end position="111"/>
    </location>
</feature>
<gene>
    <name evidence="2" type="ORF">QE152_g38519</name>
</gene>
<evidence type="ECO:0000313" key="3">
    <source>
        <dbReference type="Proteomes" id="UP001458880"/>
    </source>
</evidence>
<feature type="compositionally biased region" description="Basic and acidic residues" evidence="1">
    <location>
        <begin position="113"/>
        <end position="131"/>
    </location>
</feature>
<comment type="caution">
    <text evidence="2">The sequence shown here is derived from an EMBL/GenBank/DDBJ whole genome shotgun (WGS) entry which is preliminary data.</text>
</comment>
<keyword evidence="3" id="KW-1185">Reference proteome</keyword>
<feature type="region of interest" description="Disordered" evidence="1">
    <location>
        <begin position="53"/>
        <end position="217"/>
    </location>
</feature>
<feature type="compositionally biased region" description="Basic and acidic residues" evidence="1">
    <location>
        <begin position="189"/>
        <end position="199"/>
    </location>
</feature>
<proteinExistence type="predicted"/>
<sequence>MNKKNPLESGSQLSTGTKRILNKRKLKKIVSFNERKAVPNEEISFDISVTDVSFQGGETSPSHPSQSQNSRNIAKRSPSGRPKTFSKKASRAHREALHVQQETVGAQQGTPHAQRDTIRPQRETSRVKQDNVDVQQEALRAQQEVPHTQRTTRHAHRKTSHSHRTSPRAQQVNPRVQPMVRRAKHPRKVATESLRRMQIAEDSDAPPTKRRKKSEETFTFCGIRFPRRKKKQVDTTVRELMQADR</sequence>
<evidence type="ECO:0000313" key="2">
    <source>
        <dbReference type="EMBL" id="KAK9681171.1"/>
    </source>
</evidence>
<name>A0AAW1HWM6_POPJA</name>
<dbReference type="AlphaFoldDB" id="A0AAW1HWM6"/>
<organism evidence="2 3">
    <name type="scientific">Popillia japonica</name>
    <name type="common">Japanese beetle</name>
    <dbReference type="NCBI Taxonomy" id="7064"/>
    <lineage>
        <taxon>Eukaryota</taxon>
        <taxon>Metazoa</taxon>
        <taxon>Ecdysozoa</taxon>
        <taxon>Arthropoda</taxon>
        <taxon>Hexapoda</taxon>
        <taxon>Insecta</taxon>
        <taxon>Pterygota</taxon>
        <taxon>Neoptera</taxon>
        <taxon>Endopterygota</taxon>
        <taxon>Coleoptera</taxon>
        <taxon>Polyphaga</taxon>
        <taxon>Scarabaeiformia</taxon>
        <taxon>Scarabaeidae</taxon>
        <taxon>Rutelinae</taxon>
        <taxon>Popillia</taxon>
    </lineage>
</organism>
<evidence type="ECO:0000256" key="1">
    <source>
        <dbReference type="SAM" id="MobiDB-lite"/>
    </source>
</evidence>
<dbReference type="EMBL" id="JASPKY010000839">
    <property type="protein sequence ID" value="KAK9681171.1"/>
    <property type="molecule type" value="Genomic_DNA"/>
</dbReference>
<protein>
    <submittedName>
        <fullName evidence="2">Uncharacterized protein</fullName>
    </submittedName>
</protein>
<dbReference type="Proteomes" id="UP001458880">
    <property type="component" value="Unassembled WGS sequence"/>
</dbReference>
<accession>A0AAW1HWM6</accession>
<feature type="compositionally biased region" description="Basic residues" evidence="1">
    <location>
        <begin position="150"/>
        <end position="166"/>
    </location>
</feature>
<reference evidence="2 3" key="1">
    <citation type="journal article" date="2024" name="BMC Genomics">
        <title>De novo assembly and annotation of Popillia japonica's genome with initial clues to its potential as an invasive pest.</title>
        <authorList>
            <person name="Cucini C."/>
            <person name="Boschi S."/>
            <person name="Funari R."/>
            <person name="Cardaioli E."/>
            <person name="Iannotti N."/>
            <person name="Marturano G."/>
            <person name="Paoli F."/>
            <person name="Bruttini M."/>
            <person name="Carapelli A."/>
            <person name="Frati F."/>
            <person name="Nardi F."/>
        </authorList>
    </citation>
    <scope>NUCLEOTIDE SEQUENCE [LARGE SCALE GENOMIC DNA]</scope>
    <source>
        <strain evidence="2">DMR45628</strain>
    </source>
</reference>
<feature type="compositionally biased region" description="Polar residues" evidence="1">
    <location>
        <begin position="53"/>
        <end position="72"/>
    </location>
</feature>